<sequence>MHYSIHRSIVSNSTRPNVLLSLPKGQGSCRLPKSTTNSACTAPPPSPRPSVYHTSAPPSLLLSSERRPPRWTCTPASPFAERGAENVLKRVFNGGMVVEICNMQKEEEKEKDGV</sequence>
<accession>A0A6A6IKL2</accession>
<organism evidence="2 3">
    <name type="scientific">Trematosphaeria pertusa</name>
    <dbReference type="NCBI Taxonomy" id="390896"/>
    <lineage>
        <taxon>Eukaryota</taxon>
        <taxon>Fungi</taxon>
        <taxon>Dikarya</taxon>
        <taxon>Ascomycota</taxon>
        <taxon>Pezizomycotina</taxon>
        <taxon>Dothideomycetes</taxon>
        <taxon>Pleosporomycetidae</taxon>
        <taxon>Pleosporales</taxon>
        <taxon>Massarineae</taxon>
        <taxon>Trematosphaeriaceae</taxon>
        <taxon>Trematosphaeria</taxon>
    </lineage>
</organism>
<feature type="region of interest" description="Disordered" evidence="1">
    <location>
        <begin position="14"/>
        <end position="68"/>
    </location>
</feature>
<evidence type="ECO:0000313" key="2">
    <source>
        <dbReference type="EMBL" id="KAF2250023.1"/>
    </source>
</evidence>
<reference evidence="2" key="1">
    <citation type="journal article" date="2020" name="Stud. Mycol.">
        <title>101 Dothideomycetes genomes: a test case for predicting lifestyles and emergence of pathogens.</title>
        <authorList>
            <person name="Haridas S."/>
            <person name="Albert R."/>
            <person name="Binder M."/>
            <person name="Bloem J."/>
            <person name="Labutti K."/>
            <person name="Salamov A."/>
            <person name="Andreopoulos B."/>
            <person name="Baker S."/>
            <person name="Barry K."/>
            <person name="Bills G."/>
            <person name="Bluhm B."/>
            <person name="Cannon C."/>
            <person name="Castanera R."/>
            <person name="Culley D."/>
            <person name="Daum C."/>
            <person name="Ezra D."/>
            <person name="Gonzalez J."/>
            <person name="Henrissat B."/>
            <person name="Kuo A."/>
            <person name="Liang C."/>
            <person name="Lipzen A."/>
            <person name="Lutzoni F."/>
            <person name="Magnuson J."/>
            <person name="Mondo S."/>
            <person name="Nolan M."/>
            <person name="Ohm R."/>
            <person name="Pangilinan J."/>
            <person name="Park H.-J."/>
            <person name="Ramirez L."/>
            <person name="Alfaro M."/>
            <person name="Sun H."/>
            <person name="Tritt A."/>
            <person name="Yoshinaga Y."/>
            <person name="Zwiers L.-H."/>
            <person name="Turgeon B."/>
            <person name="Goodwin S."/>
            <person name="Spatafora J."/>
            <person name="Crous P."/>
            <person name="Grigoriev I."/>
        </authorList>
    </citation>
    <scope>NUCLEOTIDE SEQUENCE</scope>
    <source>
        <strain evidence="2">CBS 122368</strain>
    </source>
</reference>
<protein>
    <submittedName>
        <fullName evidence="2">Uncharacterized protein</fullName>
    </submittedName>
</protein>
<evidence type="ECO:0000313" key="3">
    <source>
        <dbReference type="Proteomes" id="UP000800094"/>
    </source>
</evidence>
<dbReference type="EMBL" id="ML987194">
    <property type="protein sequence ID" value="KAF2250023.1"/>
    <property type="molecule type" value="Genomic_DNA"/>
</dbReference>
<dbReference type="RefSeq" id="XP_033685027.1">
    <property type="nucleotide sequence ID" value="XM_033821692.1"/>
</dbReference>
<keyword evidence="3" id="KW-1185">Reference proteome</keyword>
<dbReference type="GeneID" id="54575022"/>
<dbReference type="Proteomes" id="UP000800094">
    <property type="component" value="Unassembled WGS sequence"/>
</dbReference>
<gene>
    <name evidence="2" type="ORF">BU26DRAFT_294469</name>
</gene>
<evidence type="ECO:0000256" key="1">
    <source>
        <dbReference type="SAM" id="MobiDB-lite"/>
    </source>
</evidence>
<dbReference type="AlphaFoldDB" id="A0A6A6IKL2"/>
<name>A0A6A6IKL2_9PLEO</name>
<proteinExistence type="predicted"/>